<evidence type="ECO:0000313" key="7">
    <source>
        <dbReference type="Proteomes" id="UP001165296"/>
    </source>
</evidence>
<reference evidence="6" key="1">
    <citation type="submission" date="2021-10" db="EMBL/GenBank/DDBJ databases">
        <authorList>
            <person name="Dean J.D."/>
            <person name="Kim M.K."/>
            <person name="Newey C.N."/>
            <person name="Stoker T.S."/>
            <person name="Thompson D.W."/>
            <person name="Grose J.H."/>
        </authorList>
    </citation>
    <scope>NUCLEOTIDE SEQUENCE</scope>
    <source>
        <strain evidence="6">BT178</strain>
    </source>
</reference>
<dbReference type="Gene3D" id="2.170.130.10">
    <property type="entry name" value="TonB-dependent receptor, plug domain"/>
    <property type="match status" value="1"/>
</dbReference>
<dbReference type="PANTHER" id="PTHR40980">
    <property type="entry name" value="PLUG DOMAIN-CONTAINING PROTEIN"/>
    <property type="match status" value="1"/>
</dbReference>
<evidence type="ECO:0000259" key="4">
    <source>
        <dbReference type="Pfam" id="PF07715"/>
    </source>
</evidence>
<keyword evidence="2" id="KW-0472">Membrane</keyword>
<name>A0ABS8AXX1_9BACT</name>
<dbReference type="InterPro" id="IPR041700">
    <property type="entry name" value="OMP_b-brl_3"/>
</dbReference>
<keyword evidence="7" id="KW-1185">Reference proteome</keyword>
<evidence type="ECO:0000259" key="5">
    <source>
        <dbReference type="Pfam" id="PF14905"/>
    </source>
</evidence>
<evidence type="ECO:0000313" key="6">
    <source>
        <dbReference type="EMBL" id="MCB2410666.1"/>
    </source>
</evidence>
<proteinExistence type="predicted"/>
<keyword evidence="6" id="KW-0675">Receptor</keyword>
<dbReference type="RefSeq" id="WP_226179785.1">
    <property type="nucleotide sequence ID" value="NZ_JAJADR010000009.1"/>
</dbReference>
<dbReference type="PANTHER" id="PTHR40980:SF4">
    <property type="entry name" value="TONB-DEPENDENT RECEPTOR-LIKE BETA-BARREL DOMAIN-CONTAINING PROTEIN"/>
    <property type="match status" value="1"/>
</dbReference>
<feature type="domain" description="Outer membrane protein beta-barrel" evidence="5">
    <location>
        <begin position="300"/>
        <end position="702"/>
    </location>
</feature>
<keyword evidence="3" id="KW-0998">Cell outer membrane</keyword>
<dbReference type="Pfam" id="PF14905">
    <property type="entry name" value="OMP_b-brl_3"/>
    <property type="match status" value="1"/>
</dbReference>
<dbReference type="InterPro" id="IPR012910">
    <property type="entry name" value="Plug_dom"/>
</dbReference>
<evidence type="ECO:0000256" key="1">
    <source>
        <dbReference type="ARBA" id="ARBA00004442"/>
    </source>
</evidence>
<organism evidence="6 7">
    <name type="scientific">Hymenobacter lucidus</name>
    <dbReference type="NCBI Taxonomy" id="2880930"/>
    <lineage>
        <taxon>Bacteria</taxon>
        <taxon>Pseudomonadati</taxon>
        <taxon>Bacteroidota</taxon>
        <taxon>Cytophagia</taxon>
        <taxon>Cytophagales</taxon>
        <taxon>Hymenobacteraceae</taxon>
        <taxon>Hymenobacter</taxon>
    </lineage>
</organism>
<dbReference type="SUPFAM" id="SSF56935">
    <property type="entry name" value="Porins"/>
    <property type="match status" value="1"/>
</dbReference>
<comment type="caution">
    <text evidence="6">The sequence shown here is derived from an EMBL/GenBank/DDBJ whole genome shotgun (WGS) entry which is preliminary data.</text>
</comment>
<sequence>MIGYSVLVKPNILLRADDMLLDVGVLRLSPSAQSLKEVVVTGQKPFIERESDRTIVNVENSLVQAGSSVMEVMEKLPGVQVGQDGSISIKGRQGLIVSIDGRPTMLSGQDLANMFRGMSSSNVQKVEIITNPSAKYDAAGNTGVINIVTKKNTKQGVNGTANLGYRQGRYAKLNSGIGLNVKDKWYNLSVNYAYSRRKDFNDLRLTRKFFEQETLDTTFVTNTDQTSLFNTHTPRVGVDLYLSKRTTVSILGSSVISLLTSPSVSHTTILNRNSKVGSYDFTNDVEDKLRIYSGNIQLTHQFDSIGKTLTAEVEYVDYTNTSDQAFLTTLNSENETAIERSRLRGDMNGKFNIYVSKADYTQALKDSATMEAGIKSSYVSNDNNNQFFDYIGGNQVFDAIRSNHFLYSENINAAYVNLKKEYHKSSFQLGLRTEHTAAHGEQLLSGQEFRRNYMQLFPSAFYEYRISDNHSLSATAGRRIDRPAYHQMNPFRSLIDATSFAQGNPSLRPQLTYNSEVTYSLQNSFFVTFGYSLTRGVITETLVLEGDSKTTILTPVNLDRLHYYSLNMVYSKALTSWWTTNSSLLGYYGRYSGNTDGYIINNGLPSFQLNSNNSLQVVNGLSMEMNVLYTHRSQEAFTVMKPQFNLSFGVQKKILKDRGSLTLNVNDLFWTSYPRGVTTFKNMQETWTSIRDTRIVSLNCSYRFGNGEVKRVRQSTATEEEMSRGGK</sequence>
<dbReference type="InterPro" id="IPR036942">
    <property type="entry name" value="Beta-barrel_TonB_sf"/>
</dbReference>
<dbReference type="InterPro" id="IPR037066">
    <property type="entry name" value="Plug_dom_sf"/>
</dbReference>
<dbReference type="Pfam" id="PF07715">
    <property type="entry name" value="Plug"/>
    <property type="match status" value="1"/>
</dbReference>
<feature type="domain" description="TonB-dependent receptor plug" evidence="4">
    <location>
        <begin position="53"/>
        <end position="144"/>
    </location>
</feature>
<dbReference type="EMBL" id="JAJADR010000009">
    <property type="protein sequence ID" value="MCB2410666.1"/>
    <property type="molecule type" value="Genomic_DNA"/>
</dbReference>
<protein>
    <submittedName>
        <fullName evidence="6">TonB-dependent receptor</fullName>
    </submittedName>
</protein>
<dbReference type="Proteomes" id="UP001165296">
    <property type="component" value="Unassembled WGS sequence"/>
</dbReference>
<accession>A0ABS8AXX1</accession>
<dbReference type="Gene3D" id="2.40.170.20">
    <property type="entry name" value="TonB-dependent receptor, beta-barrel domain"/>
    <property type="match status" value="1"/>
</dbReference>
<evidence type="ECO:0000256" key="2">
    <source>
        <dbReference type="ARBA" id="ARBA00023136"/>
    </source>
</evidence>
<comment type="subcellular location">
    <subcellularLocation>
        <location evidence="1">Cell outer membrane</location>
    </subcellularLocation>
</comment>
<gene>
    <name evidence="6" type="ORF">LGH74_21945</name>
</gene>
<evidence type="ECO:0000256" key="3">
    <source>
        <dbReference type="ARBA" id="ARBA00023237"/>
    </source>
</evidence>